<evidence type="ECO:0000313" key="2">
    <source>
        <dbReference type="EMBL" id="TWT67380.1"/>
    </source>
</evidence>
<evidence type="ECO:0000256" key="1">
    <source>
        <dbReference type="SAM" id="Phobius"/>
    </source>
</evidence>
<feature type="transmembrane region" description="Helical" evidence="1">
    <location>
        <begin position="208"/>
        <end position="225"/>
    </location>
</feature>
<keyword evidence="1" id="KW-0812">Transmembrane</keyword>
<accession>A0A5C5XWQ6</accession>
<keyword evidence="2" id="KW-0808">Transferase</keyword>
<gene>
    <name evidence="2" type="ORF">CA85_22300</name>
</gene>
<proteinExistence type="predicted"/>
<name>A0A5C5XWQ6_9BACT</name>
<sequence>MLSSNTEIPDARDDSLAEDRRPLKTRSWSVFQRIAAWLARSGVSPNAISVSSILFAVAGAVGFVLTAWFESSWAVRAAWFMAAVGIQLRLIANLLDGMVAVEGGRASATGPLYNEVPDRISDPILLVAAGYAIASNPTAGWAAASAALMVAYVRAIAASVGVGQLFLGPMAKPQRMAVLTAVAIAGVLLPSDWLVWNVGDWPVGLVEIALWLITLGCVVTVARRLSVAGSFLRTRHEAPPATPENT</sequence>
<organism evidence="2 3">
    <name type="scientific">Allorhodopirellula solitaria</name>
    <dbReference type="NCBI Taxonomy" id="2527987"/>
    <lineage>
        <taxon>Bacteria</taxon>
        <taxon>Pseudomonadati</taxon>
        <taxon>Planctomycetota</taxon>
        <taxon>Planctomycetia</taxon>
        <taxon>Pirellulales</taxon>
        <taxon>Pirellulaceae</taxon>
        <taxon>Allorhodopirellula</taxon>
    </lineage>
</organism>
<dbReference type="EMBL" id="SJPK01000004">
    <property type="protein sequence ID" value="TWT67380.1"/>
    <property type="molecule type" value="Genomic_DNA"/>
</dbReference>
<feature type="transmembrane region" description="Helical" evidence="1">
    <location>
        <begin position="176"/>
        <end position="196"/>
    </location>
</feature>
<keyword evidence="1" id="KW-0472">Membrane</keyword>
<protein>
    <submittedName>
        <fullName evidence="2">CDP-alcohol phosphatidyltransferase</fullName>
    </submittedName>
</protein>
<dbReference type="AlphaFoldDB" id="A0A5C5XWQ6"/>
<dbReference type="Proteomes" id="UP000318053">
    <property type="component" value="Unassembled WGS sequence"/>
</dbReference>
<dbReference type="InterPro" id="IPR043130">
    <property type="entry name" value="CDP-OH_PTrfase_TM_dom"/>
</dbReference>
<dbReference type="GO" id="GO:0016740">
    <property type="term" value="F:transferase activity"/>
    <property type="evidence" value="ECO:0007669"/>
    <property type="project" value="UniProtKB-KW"/>
</dbReference>
<feature type="transmembrane region" description="Helical" evidence="1">
    <location>
        <begin position="47"/>
        <end position="66"/>
    </location>
</feature>
<comment type="caution">
    <text evidence="2">The sequence shown here is derived from an EMBL/GenBank/DDBJ whole genome shotgun (WGS) entry which is preliminary data.</text>
</comment>
<feature type="transmembrane region" description="Helical" evidence="1">
    <location>
        <begin position="141"/>
        <end position="167"/>
    </location>
</feature>
<reference evidence="2 3" key="1">
    <citation type="submission" date="2019-02" db="EMBL/GenBank/DDBJ databases">
        <title>Deep-cultivation of Planctomycetes and their phenomic and genomic characterization uncovers novel biology.</title>
        <authorList>
            <person name="Wiegand S."/>
            <person name="Jogler M."/>
            <person name="Boedeker C."/>
            <person name="Pinto D."/>
            <person name="Vollmers J."/>
            <person name="Rivas-Marin E."/>
            <person name="Kohn T."/>
            <person name="Peeters S.H."/>
            <person name="Heuer A."/>
            <person name="Rast P."/>
            <person name="Oberbeckmann S."/>
            <person name="Bunk B."/>
            <person name="Jeske O."/>
            <person name="Meyerdierks A."/>
            <person name="Storesund J.E."/>
            <person name="Kallscheuer N."/>
            <person name="Luecker S."/>
            <person name="Lage O.M."/>
            <person name="Pohl T."/>
            <person name="Merkel B.J."/>
            <person name="Hornburger P."/>
            <person name="Mueller R.-W."/>
            <person name="Bruemmer F."/>
            <person name="Labrenz M."/>
            <person name="Spormann A.M."/>
            <person name="Op Den Camp H."/>
            <person name="Overmann J."/>
            <person name="Amann R."/>
            <person name="Jetten M.S.M."/>
            <person name="Mascher T."/>
            <person name="Medema M.H."/>
            <person name="Devos D.P."/>
            <person name="Kaster A.-K."/>
            <person name="Ovreas L."/>
            <person name="Rohde M."/>
            <person name="Galperin M.Y."/>
            <person name="Jogler C."/>
        </authorList>
    </citation>
    <scope>NUCLEOTIDE SEQUENCE [LARGE SCALE GENOMIC DNA]</scope>
    <source>
        <strain evidence="2 3">CA85</strain>
    </source>
</reference>
<keyword evidence="1" id="KW-1133">Transmembrane helix</keyword>
<keyword evidence="3" id="KW-1185">Reference proteome</keyword>
<evidence type="ECO:0000313" key="3">
    <source>
        <dbReference type="Proteomes" id="UP000318053"/>
    </source>
</evidence>
<dbReference type="Gene3D" id="1.20.120.1760">
    <property type="match status" value="1"/>
</dbReference>